<sequence>EMMWRRPRSRIQGYRIEVTSDTEEPTKEFTLPASATKTSISDLTPDVDYVVTITAYSGSEQSLPISGQITRESPYSSDSARCSASIIGDVVFLVDGSWSVGRPNFKYIRSFISAAAGAFHIGEEKTRVGVVQYSDDARTEFNLNEHQTRPALLRAIGSMPYKGGNTNTGDALDYVLRNVFSEASGARNGLPKVLVIITDGKSEDPVASYAKQLRSTGVEIFVLGIQQADEEEMRLMASTPYSSHIYSVATFDMIKNVQKQLITRMCAGVEDQLNVVVSGDEFVEPASNLQVQEVISKSMRLMWDPSIGDVSGYKIQLIPMMAGSMRQELYVGAGQTSVVVRGLSADTEYQIVLFALKGLTPSEPITVMQKTLPVRVSLECSLGVDVQADVVLLVDGSYSIGLANFAKVKAFLEVLVNTFDIGPDKVQISLVQYSRDPHPEFYLNTHHDLNAVVKAVRNFPYRGGSTNTGRAMTYVKDKIFQAARGARANVPRVTILITDGKSSDAFQEPATRLRNADVEIFAVGVKDAVRSELEAIANPPAETHVYTVEDFDAFQRISKELIQSICLRIEQELRNILQRQLISPKDLTFSEIGSRSFRTSWKTDATNVESYLVQFRPADDPDGHFVSMSVPGDSLTAFLPYLNPYTRYEVNIYAHYEKGESLPVTGYQTTLEEQGPVSNLRVSEETTDSFRVSWLAAPGPVIRYRLNYEPVDDESRRMETTTTGREITTVLHELRPQTTYRVTVTPEYPSGPGTPLQTVGTTKEGKCGYRHMQQKHKKFVAGLKGGPPKNLVTSDVTDTSFVASWTAAPGNVNTYRVQWKSMFSQEIQEKTVPGDETSTVLEGLTPETLYQVSLVAAYRHKESEPLTGSEITDASADGKRLRVSDETEKTMRVTWTPAPGNLLNYRLKYVPHNGGKEVVQKIPAKATSTIMKNLKPATTYNITVLPIYKRREGKARQGVGTTLSPYKSPRNLLTSEPTRTSFRVSWDPAPGEVRGYKVTFHPTGNDIDLEELLVGPYDNTVVLEELRSGTKYSVAVFGMFDGGESLPLAGEEKTTLKDEPESPHVTLSGKNAQCKTTAKADIVLLVDGSWSIGRINFKTIRSFIGRMVSVFDIGPERVQIGLAQYSGDPKTEWHLNAHPTKESLMNAVANLPYKGGNTMTGMALNFILQNNFKPNVGLRPDSRKIGVLITDGKSQDEVIVNSQNLRDSDIELYAIGVKNADENELRSIASDPDDIHMYNVNDFKFLLDIVDELSENLCNSVKGSVAAPTNLVTSEVTQSSFRATWTPPDGPVDQFRVTYVMAAGGPTEETLFFVLVDGSVNTLVLQKLSHRTEYIVNVYSVVGEVNSEPLKGTETTCEYFLFTSVPSCSVPDVMCALLLCFTGVGVVGQLKRGRDSKKPKSQLLHSGWLTFPLPCLPAVPRPAAGQLRISDVTHSTMRLNWDAAPGPVRKYIITYKPEEGEVKEIEVNGDITTLVLSSLISQTEYDLAVTPIYDDGPATPMLGSAITDVVPAPKNLRFSEVTQSSFRVTWEHGGPDVSLYRVGWVKRGETDFQQDILNSDETSHVLENLDPDTDYSVTVTAIYPDESESEDLMGNERTLLPASPKNLRVFNATTTTLTAKWEPAPGAVQNYKITYRPVAGGEALIVGGKKTSVILQKLEPDTPYSVSVAAVYATGISKDISEEGKTKPLGGVRNLQNLRVSDPTMTSLNVNWDAADGAVRLYKVFYVPKAGGEEQMVRLHDSEEVSGGTTTTILRNLDPDTAYKVAVVPVYPDVEGIRQEEKGKTSEWITQVKNLQVYNPTPNTLNVRWEPATGQVQQYRVAYAPLTGASPSESVLVSGSINNAFLDNLIPDTPYSVTVTALYADGEGSAVKDNGKTLPRAGPRNMRVFDATTSTLTIGWDHAEGPVRQYKISYAPMTGDPITESTLVLGNRNNAMLQNLLPDTPYNITVEAIYAEGPGGSLNGNGRTIGMLSPRNLRISDEWYTRFRVAWDPVTAPIQGYRLIYTPAGMNQPIDFFVGDVSSYTLTNLQPGTTYDVKVLAQYTSGVSAPLIGQGTTLYLNVTNIETYAIGHDKFCIKWTPHRAATSYRIKLNPADRQHEITIPAGLPQYCFDGLSPDALYTATVFVQTPNLEGPGVSTKARTLQEPTPDPTTPPTPTAPPTIPPGWAVCKGAKADVVFLIDGSWSIGEESFTKVVHFVSDMIAAFDVIGPSGMQVSFVQYSDNAKTEFKLKAYKDKGLAMAAPSYIRYRGGNTKTGEALKHTYEKAFSLENGMRRNVPKVVVAITDGRSQDEVKKNAARLQHAGYSVFAIGVADMDFIELQQIGSKPSERHVFVVDDFDAFNTIKENLITFICETATSCYVPLNFCEWIYFTWMLEAFNLTEKTYSYIKGVSMEPGSFNSYTAYRLHKNAFLTQPTTDIHPLGLPHAYTIIMMFRLLPDTPKEAFDIWQVSSKDHKPETGVTLDPSSQTVSFYNKDESGELQRVTFDTREVKKIFHGSFHKLHILVSPTNVQLNIDCQVVAEKPIKAAGNMSSDGYQVLGKMSKSIGSKGESATFQLQMFDIVCNLAWTSRDRCCDLPSRRDEMKCPSLPNACTCTSEANGPPGPQGPVGPLGPRGEIGPPGPMGLPGPQGPSGLSIPGEAGDFAPQNMMRSIARQVCGQLVQEQMTRVNSLLNQIPSNMYRNNNPGPPGPPGPPGNQGPRGEPGATGRNGFPGSSGLPGQQGERGTIGAKGPRGPPGPSGESRTGPPGPSGPAGSRGPPGRPGYAGVRGPPGPPGYCDSSQCVGIPYNGQGYIGM</sequence>
<dbReference type="SMART" id="SM00327">
    <property type="entry name" value="VWA"/>
    <property type="match status" value="4"/>
</dbReference>
<evidence type="ECO:0000256" key="11">
    <source>
        <dbReference type="ARBA" id="ARBA00023278"/>
    </source>
</evidence>
<evidence type="ECO:0000256" key="9">
    <source>
        <dbReference type="ARBA" id="ARBA00023157"/>
    </source>
</evidence>
<keyword evidence="17" id="KW-1185">Reference proteome</keyword>
<feature type="domain" description="Fibronectin type-III" evidence="15">
    <location>
        <begin position="878"/>
        <end position="966"/>
    </location>
</feature>
<feature type="domain" description="Fibronectin type-III" evidence="15">
    <location>
        <begin position="1603"/>
        <end position="1690"/>
    </location>
</feature>
<dbReference type="Bgee" id="ENSACLG00000010948">
    <property type="expression patterns" value="Expressed in spleen and 5 other cell types or tissues"/>
</dbReference>
<feature type="compositionally biased region" description="Low complexity" evidence="13">
    <location>
        <begin position="2754"/>
        <end position="2770"/>
    </location>
</feature>
<keyword evidence="9" id="KW-1015">Disulfide bond</keyword>
<evidence type="ECO:0000256" key="8">
    <source>
        <dbReference type="ARBA" id="ARBA00023119"/>
    </source>
</evidence>
<feature type="domain" description="VWFA" evidence="14">
    <location>
        <begin position="89"/>
        <end position="261"/>
    </location>
</feature>
<dbReference type="FunFam" id="2.60.40.10:FF:000121">
    <property type="entry name" value="Collagen type XII alpha 1 chain"/>
    <property type="match status" value="5"/>
</dbReference>
<feature type="domain" description="Fibronectin type-III" evidence="15">
    <location>
        <begin position="1"/>
        <end position="73"/>
    </location>
</feature>
<feature type="compositionally biased region" description="Pro residues" evidence="13">
    <location>
        <begin position="2687"/>
        <end position="2698"/>
    </location>
</feature>
<dbReference type="InterPro" id="IPR050525">
    <property type="entry name" value="ECM_Assembly_Org"/>
</dbReference>
<keyword evidence="11" id="KW-0379">Hydroxylation</keyword>
<dbReference type="Proteomes" id="UP000265100">
    <property type="component" value="Chromosome 15"/>
</dbReference>
<protein>
    <recommendedName>
        <fullName evidence="18">Collagen, type XII, alpha 1b</fullName>
    </recommendedName>
</protein>
<dbReference type="Pfam" id="PF00041">
    <property type="entry name" value="fn3"/>
    <property type="match status" value="15"/>
</dbReference>
<evidence type="ECO:0000256" key="10">
    <source>
        <dbReference type="ARBA" id="ARBA00023180"/>
    </source>
</evidence>
<feature type="domain" description="Fibronectin type-III" evidence="15">
    <location>
        <begin position="1973"/>
        <end position="2061"/>
    </location>
</feature>
<dbReference type="InterPro" id="IPR013320">
    <property type="entry name" value="ConA-like_dom_sf"/>
</dbReference>
<feature type="region of interest" description="Disordered" evidence="13">
    <location>
        <begin position="2597"/>
        <end position="2646"/>
    </location>
</feature>
<dbReference type="InterPro" id="IPR013783">
    <property type="entry name" value="Ig-like_fold"/>
</dbReference>
<feature type="domain" description="Fibronectin type-III" evidence="15">
    <location>
        <begin position="285"/>
        <end position="374"/>
    </location>
</feature>
<feature type="compositionally biased region" description="Basic and acidic residues" evidence="13">
    <location>
        <begin position="876"/>
        <end position="885"/>
    </location>
</feature>
<dbReference type="GO" id="GO:0005581">
    <property type="term" value="C:collagen trimer"/>
    <property type="evidence" value="ECO:0007669"/>
    <property type="project" value="UniProtKB-KW"/>
</dbReference>
<evidence type="ECO:0000256" key="7">
    <source>
        <dbReference type="ARBA" id="ARBA00022974"/>
    </source>
</evidence>
<keyword evidence="4" id="KW-0732">Signal</keyword>
<reference evidence="16" key="1">
    <citation type="submission" date="2018-05" db="EMBL/GenBank/DDBJ databases">
        <authorList>
            <person name="Datahose"/>
        </authorList>
    </citation>
    <scope>NUCLEOTIDE SEQUENCE</scope>
</reference>
<feature type="domain" description="Fibronectin type-III" evidence="15">
    <location>
        <begin position="1882"/>
        <end position="1972"/>
    </location>
</feature>
<keyword evidence="10" id="KW-0325">Glycoprotein</keyword>
<dbReference type="Pfam" id="PF01391">
    <property type="entry name" value="Collagen"/>
    <property type="match status" value="1"/>
</dbReference>
<evidence type="ECO:0000256" key="2">
    <source>
        <dbReference type="ARBA" id="ARBA00022525"/>
    </source>
</evidence>
<keyword evidence="2" id="KW-0964">Secreted</keyword>
<name>A0A3P8PI22_ASTCA</name>
<feature type="compositionally biased region" description="Pro residues" evidence="13">
    <location>
        <begin position="2148"/>
        <end position="2163"/>
    </location>
</feature>
<dbReference type="SUPFAM" id="SSF49265">
    <property type="entry name" value="Fibronectin type III"/>
    <property type="match status" value="12"/>
</dbReference>
<evidence type="ECO:0000313" key="16">
    <source>
        <dbReference type="Ensembl" id="ENSACLP00000016652.2"/>
    </source>
</evidence>
<feature type="domain" description="VWFA" evidence="14">
    <location>
        <begin position="389"/>
        <end position="565"/>
    </location>
</feature>
<dbReference type="PANTHER" id="PTHR24020:SF85">
    <property type="entry name" value="COLLAGEN ALPHA-1(XII) CHAIN ISOFORM X1"/>
    <property type="match status" value="1"/>
</dbReference>
<feature type="domain" description="Fibronectin type-III" evidence="15">
    <location>
        <begin position="968"/>
        <end position="1058"/>
    </location>
</feature>
<reference evidence="16" key="3">
    <citation type="submission" date="2025-09" db="UniProtKB">
        <authorList>
            <consortium name="Ensembl"/>
        </authorList>
    </citation>
    <scope>IDENTIFICATION</scope>
</reference>
<comment type="similarity">
    <text evidence="12">Belongs to the fibril-associated collagens with interrupted helices (FACIT) family.</text>
</comment>
<accession>A0A3P8PI22</accession>
<feature type="domain" description="Fibronectin type-III" evidence="15">
    <location>
        <begin position="1694"/>
        <end position="1789"/>
    </location>
</feature>
<evidence type="ECO:0000256" key="12">
    <source>
        <dbReference type="ARBA" id="ARBA00049648"/>
    </source>
</evidence>
<dbReference type="InterPro" id="IPR002035">
    <property type="entry name" value="VWF_A"/>
</dbReference>
<dbReference type="CDD" id="cd00063">
    <property type="entry name" value="FN3"/>
    <property type="match status" value="15"/>
</dbReference>
<dbReference type="Gene3D" id="3.40.50.410">
    <property type="entry name" value="von Willebrand factor, type A domain"/>
    <property type="match status" value="4"/>
</dbReference>
<proteinExistence type="inferred from homology"/>
<feature type="domain" description="VWFA" evidence="14">
    <location>
        <begin position="1081"/>
        <end position="1253"/>
    </location>
</feature>
<evidence type="ECO:0000256" key="5">
    <source>
        <dbReference type="ARBA" id="ARBA00022737"/>
    </source>
</evidence>
<dbReference type="InterPro" id="IPR036465">
    <property type="entry name" value="vWFA_dom_sf"/>
</dbReference>
<evidence type="ECO:0000256" key="3">
    <source>
        <dbReference type="ARBA" id="ARBA00022530"/>
    </source>
</evidence>
<keyword evidence="6" id="KW-0130">Cell adhesion</keyword>
<dbReference type="SMART" id="SM00060">
    <property type="entry name" value="FN3"/>
    <property type="match status" value="15"/>
</dbReference>
<dbReference type="PROSITE" id="PS50853">
    <property type="entry name" value="FN3"/>
    <property type="match status" value="15"/>
</dbReference>
<dbReference type="GO" id="GO:0005615">
    <property type="term" value="C:extracellular space"/>
    <property type="evidence" value="ECO:0007669"/>
    <property type="project" value="TreeGrafter"/>
</dbReference>
<comment type="subcellular location">
    <subcellularLocation>
        <location evidence="1">Secreted</location>
        <location evidence="1">Extracellular space</location>
        <location evidence="1">Extracellular matrix</location>
    </subcellularLocation>
</comment>
<dbReference type="InterPro" id="IPR008160">
    <property type="entry name" value="Collagen"/>
</dbReference>
<feature type="domain" description="Fibronectin type-III" evidence="15">
    <location>
        <begin position="787"/>
        <end position="877"/>
    </location>
</feature>
<dbReference type="GO" id="GO:0007155">
    <property type="term" value="P:cell adhesion"/>
    <property type="evidence" value="ECO:0007669"/>
    <property type="project" value="UniProtKB-KW"/>
</dbReference>
<dbReference type="InterPro" id="IPR003961">
    <property type="entry name" value="FN3_dom"/>
</dbReference>
<dbReference type="FunFam" id="2.60.40.10:FF:000018">
    <property type="entry name" value="collagen alpha-1(XII) chain isoform X1"/>
    <property type="match status" value="2"/>
</dbReference>
<dbReference type="PROSITE" id="PS50234">
    <property type="entry name" value="VWFA"/>
    <property type="match status" value="4"/>
</dbReference>
<feature type="domain" description="Fibronectin type-III" evidence="15">
    <location>
        <begin position="1791"/>
        <end position="1881"/>
    </location>
</feature>
<feature type="domain" description="Fibronectin type-III" evidence="15">
    <location>
        <begin position="1512"/>
        <end position="1602"/>
    </location>
</feature>
<evidence type="ECO:0000256" key="6">
    <source>
        <dbReference type="ARBA" id="ARBA00022889"/>
    </source>
</evidence>
<dbReference type="SUPFAM" id="SSF53300">
    <property type="entry name" value="vWA-like"/>
    <property type="match status" value="4"/>
</dbReference>
<dbReference type="PRINTS" id="PR00453">
    <property type="entry name" value="VWFADOMAIN"/>
</dbReference>
<feature type="domain" description="Fibronectin type-III" evidence="15">
    <location>
        <begin position="583"/>
        <end position="674"/>
    </location>
</feature>
<evidence type="ECO:0000259" key="15">
    <source>
        <dbReference type="PROSITE" id="PS50853"/>
    </source>
</evidence>
<dbReference type="Gene3D" id="2.60.40.10">
    <property type="entry name" value="Immunoglobulins"/>
    <property type="match status" value="16"/>
</dbReference>
<dbReference type="Pfam" id="PF00092">
    <property type="entry name" value="VWA"/>
    <property type="match status" value="4"/>
</dbReference>
<dbReference type="SMART" id="SM00210">
    <property type="entry name" value="TSPN"/>
    <property type="match status" value="1"/>
</dbReference>
<dbReference type="Gene3D" id="2.60.120.200">
    <property type="match status" value="1"/>
</dbReference>
<dbReference type="FunFam" id="2.60.40.10:FF:000489">
    <property type="entry name" value="collagen alpha-1(XII) chain isoform X1"/>
    <property type="match status" value="1"/>
</dbReference>
<evidence type="ECO:0000259" key="14">
    <source>
        <dbReference type="PROSITE" id="PS50234"/>
    </source>
</evidence>
<dbReference type="CDD" id="cd01482">
    <property type="entry name" value="vWA_collagen_alphaI-XII-like"/>
    <property type="match status" value="2"/>
</dbReference>
<dbReference type="GeneTree" id="ENSGT00940000154923"/>
<dbReference type="GO" id="GO:0035987">
    <property type="term" value="P:endodermal cell differentiation"/>
    <property type="evidence" value="ECO:0007669"/>
    <property type="project" value="TreeGrafter"/>
</dbReference>
<feature type="region of interest" description="Disordered" evidence="13">
    <location>
        <begin position="2678"/>
        <end position="2775"/>
    </location>
</feature>
<feature type="domain" description="Fibronectin type-III" evidence="15">
    <location>
        <begin position="676"/>
        <end position="766"/>
    </location>
</feature>
<keyword evidence="7" id="KW-0654">Proteoglycan</keyword>
<evidence type="ECO:0000256" key="1">
    <source>
        <dbReference type="ARBA" id="ARBA00004498"/>
    </source>
</evidence>
<dbReference type="Ensembl" id="ENSACLT00000017055.2">
    <property type="protein sequence ID" value="ENSACLP00000016652.2"/>
    <property type="gene ID" value="ENSACLG00000010948.2"/>
</dbReference>
<dbReference type="FunFam" id="2.60.40.10:FF:000234">
    <property type="entry name" value="Collagen, type XII, alpha 1"/>
    <property type="match status" value="5"/>
</dbReference>
<dbReference type="FunFam" id="3.40.50.410:FF:000001">
    <property type="entry name" value="Collagen, type XII, alpha 1"/>
    <property type="match status" value="4"/>
</dbReference>
<evidence type="ECO:0000256" key="13">
    <source>
        <dbReference type="SAM" id="MobiDB-lite"/>
    </source>
</evidence>
<feature type="compositionally biased region" description="Pro residues" evidence="13">
    <location>
        <begin position="2621"/>
        <end position="2631"/>
    </location>
</feature>
<feature type="domain" description="VWFA" evidence="14">
    <location>
        <begin position="2176"/>
        <end position="2353"/>
    </location>
</feature>
<keyword evidence="5" id="KW-0677">Repeat</keyword>
<organism evidence="16 17">
    <name type="scientific">Astatotilapia calliptera</name>
    <name type="common">Eastern happy</name>
    <name type="synonym">Chromis callipterus</name>
    <dbReference type="NCBI Taxonomy" id="8154"/>
    <lineage>
        <taxon>Eukaryota</taxon>
        <taxon>Metazoa</taxon>
        <taxon>Chordata</taxon>
        <taxon>Craniata</taxon>
        <taxon>Vertebrata</taxon>
        <taxon>Euteleostomi</taxon>
        <taxon>Actinopterygii</taxon>
        <taxon>Neopterygii</taxon>
        <taxon>Teleostei</taxon>
        <taxon>Neoteleostei</taxon>
        <taxon>Acanthomorphata</taxon>
        <taxon>Ovalentaria</taxon>
        <taxon>Cichlomorphae</taxon>
        <taxon>Cichliformes</taxon>
        <taxon>Cichlidae</taxon>
        <taxon>African cichlids</taxon>
        <taxon>Pseudocrenilabrinae</taxon>
        <taxon>Haplochromini</taxon>
        <taxon>Astatotilapia</taxon>
    </lineage>
</organism>
<dbReference type="InterPro" id="IPR036116">
    <property type="entry name" value="FN3_sf"/>
</dbReference>
<feature type="region of interest" description="Disordered" evidence="13">
    <location>
        <begin position="2133"/>
        <end position="2163"/>
    </location>
</feature>
<evidence type="ECO:0008006" key="18">
    <source>
        <dbReference type="Google" id="ProtNLM"/>
    </source>
</evidence>
<dbReference type="GO" id="GO:0005614">
    <property type="term" value="C:interstitial matrix"/>
    <property type="evidence" value="ECO:0007669"/>
    <property type="project" value="UniProtKB-ARBA"/>
</dbReference>
<evidence type="ECO:0000256" key="4">
    <source>
        <dbReference type="ARBA" id="ARBA00022729"/>
    </source>
</evidence>
<reference evidence="16" key="2">
    <citation type="submission" date="2025-08" db="UniProtKB">
        <authorList>
            <consortium name="Ensembl"/>
        </authorList>
    </citation>
    <scope>IDENTIFICATION</scope>
</reference>
<dbReference type="InterPro" id="IPR048287">
    <property type="entry name" value="TSPN-like_N"/>
</dbReference>
<feature type="domain" description="Fibronectin type-III" evidence="15">
    <location>
        <begin position="1423"/>
        <end position="1511"/>
    </location>
</feature>
<keyword evidence="3" id="KW-0272">Extracellular matrix</keyword>
<evidence type="ECO:0000313" key="17">
    <source>
        <dbReference type="Proteomes" id="UP000265100"/>
    </source>
</evidence>
<dbReference type="PANTHER" id="PTHR24020">
    <property type="entry name" value="COLLAGEN ALPHA"/>
    <property type="match status" value="1"/>
</dbReference>
<feature type="domain" description="Fibronectin type-III" evidence="15">
    <location>
        <begin position="1267"/>
        <end position="1360"/>
    </location>
</feature>
<keyword evidence="8" id="KW-0176">Collagen</keyword>
<dbReference type="SUPFAM" id="SSF49899">
    <property type="entry name" value="Concanavalin A-like lectins/glucanases"/>
    <property type="match status" value="1"/>
</dbReference>
<dbReference type="FunFam" id="2.60.120.200:FF:000008">
    <property type="entry name" value="Collagen type XII alpha 1 chain"/>
    <property type="match status" value="1"/>
</dbReference>
<feature type="region of interest" description="Disordered" evidence="13">
    <location>
        <begin position="866"/>
        <end position="885"/>
    </location>
</feature>